<dbReference type="CDD" id="cd18603">
    <property type="entry name" value="ABC_6TM_MRP1_2_3_6_D2_like"/>
    <property type="match status" value="1"/>
</dbReference>
<comment type="catalytic activity">
    <reaction evidence="12">
        <text>leukotriene C4(in) + ATP + H2O = leukotriene C4(out) + ADP + phosphate + H(+)</text>
        <dbReference type="Rhea" id="RHEA:38963"/>
        <dbReference type="ChEBI" id="CHEBI:15377"/>
        <dbReference type="ChEBI" id="CHEBI:15378"/>
        <dbReference type="ChEBI" id="CHEBI:30616"/>
        <dbReference type="ChEBI" id="CHEBI:43474"/>
        <dbReference type="ChEBI" id="CHEBI:57973"/>
        <dbReference type="ChEBI" id="CHEBI:456216"/>
    </reaction>
    <physiologicalReaction direction="left-to-right" evidence="12">
        <dbReference type="Rhea" id="RHEA:38964"/>
    </physiologicalReaction>
</comment>
<keyword evidence="9 15" id="KW-1133">Transmembrane helix</keyword>
<keyword evidence="13" id="KW-0175">Coiled coil</keyword>
<feature type="compositionally biased region" description="Basic and acidic residues" evidence="14">
    <location>
        <begin position="180"/>
        <end position="190"/>
    </location>
</feature>
<feature type="domain" description="ABC transmembrane type-1" evidence="17">
    <location>
        <begin position="289"/>
        <end position="564"/>
    </location>
</feature>
<feature type="transmembrane region" description="Helical" evidence="15">
    <location>
        <begin position="503"/>
        <end position="526"/>
    </location>
</feature>
<evidence type="ECO:0000256" key="13">
    <source>
        <dbReference type="SAM" id="Coils"/>
    </source>
</evidence>
<dbReference type="EMBL" id="JBAMIC010000014">
    <property type="protein sequence ID" value="KAK7096199.1"/>
    <property type="molecule type" value="Genomic_DNA"/>
</dbReference>
<dbReference type="Gene3D" id="1.20.1560.10">
    <property type="entry name" value="ABC transporter type 1, transmembrane domain"/>
    <property type="match status" value="2"/>
</dbReference>
<keyword evidence="7" id="KW-0547">Nucleotide-binding</keyword>
<evidence type="ECO:0000256" key="14">
    <source>
        <dbReference type="SAM" id="MobiDB-lite"/>
    </source>
</evidence>
<reference evidence="18 19" key="1">
    <citation type="submission" date="2024-02" db="EMBL/GenBank/DDBJ databases">
        <title>Chromosome-scale genome assembly of the rough periwinkle Littorina saxatilis.</title>
        <authorList>
            <person name="De Jode A."/>
            <person name="Faria R."/>
            <person name="Formenti G."/>
            <person name="Sims Y."/>
            <person name="Smith T.P."/>
            <person name="Tracey A."/>
            <person name="Wood J.M.D."/>
            <person name="Zagrodzka Z.B."/>
            <person name="Johannesson K."/>
            <person name="Butlin R.K."/>
            <person name="Leder E.H."/>
        </authorList>
    </citation>
    <scope>NUCLEOTIDE SEQUENCE [LARGE SCALE GENOMIC DNA]</scope>
    <source>
        <strain evidence="18">Snail1</strain>
        <tissue evidence="18">Muscle</tissue>
    </source>
</reference>
<feature type="domain" description="ABC transmembrane type-1" evidence="17">
    <location>
        <begin position="959"/>
        <end position="1249"/>
    </location>
</feature>
<comment type="caution">
    <text evidence="18">The sequence shown here is derived from an EMBL/GenBank/DDBJ whole genome shotgun (WGS) entry which is preliminary data.</text>
</comment>
<organism evidence="18 19">
    <name type="scientific">Littorina saxatilis</name>
    <dbReference type="NCBI Taxonomy" id="31220"/>
    <lineage>
        <taxon>Eukaryota</taxon>
        <taxon>Metazoa</taxon>
        <taxon>Spiralia</taxon>
        <taxon>Lophotrochozoa</taxon>
        <taxon>Mollusca</taxon>
        <taxon>Gastropoda</taxon>
        <taxon>Caenogastropoda</taxon>
        <taxon>Littorinimorpha</taxon>
        <taxon>Littorinoidea</taxon>
        <taxon>Littorinidae</taxon>
        <taxon>Littorina</taxon>
    </lineage>
</organism>
<accession>A0AAN9G5J2</accession>
<dbReference type="InterPro" id="IPR011527">
    <property type="entry name" value="ABC1_TM_dom"/>
</dbReference>
<dbReference type="PROSITE" id="PS50893">
    <property type="entry name" value="ABC_TRANSPORTER_2"/>
    <property type="match status" value="2"/>
</dbReference>
<feature type="compositionally biased region" description="Acidic residues" evidence="14">
    <location>
        <begin position="90"/>
        <end position="100"/>
    </location>
</feature>
<feature type="transmembrane region" description="Helical" evidence="15">
    <location>
        <begin position="397"/>
        <end position="417"/>
    </location>
</feature>
<dbReference type="InterPro" id="IPR003439">
    <property type="entry name" value="ABC_transporter-like_ATP-bd"/>
</dbReference>
<dbReference type="FunFam" id="1.20.1560.10:FF:000020">
    <property type="entry name" value="ABC metal ion transporter"/>
    <property type="match status" value="1"/>
</dbReference>
<dbReference type="PROSITE" id="PS00211">
    <property type="entry name" value="ABC_TRANSPORTER_1"/>
    <property type="match status" value="2"/>
</dbReference>
<feature type="compositionally biased region" description="Basic and acidic residues" evidence="14">
    <location>
        <begin position="236"/>
        <end position="259"/>
    </location>
</feature>
<comment type="subcellular location">
    <subcellularLocation>
        <location evidence="1">Vacuole membrane</location>
        <topology evidence="1">Multi-pass membrane protein</topology>
    </subcellularLocation>
</comment>
<dbReference type="GO" id="GO:0015431">
    <property type="term" value="F:ABC-type glutathione S-conjugate transporter activity"/>
    <property type="evidence" value="ECO:0007669"/>
    <property type="project" value="UniProtKB-EC"/>
</dbReference>
<feature type="transmembrane region" description="Helical" evidence="15">
    <location>
        <begin position="532"/>
        <end position="552"/>
    </location>
</feature>
<comment type="similarity">
    <text evidence="2">Belongs to the ABC transporter superfamily. ABCC family. Conjugate transporter (TC 3.A.1.208) subfamily.</text>
</comment>
<feature type="transmembrane region" description="Helical" evidence="15">
    <location>
        <begin position="1007"/>
        <end position="1029"/>
    </location>
</feature>
<dbReference type="Gene3D" id="3.40.50.300">
    <property type="entry name" value="P-loop containing nucleotide triphosphate hydrolases"/>
    <property type="match status" value="2"/>
</dbReference>
<evidence type="ECO:0000256" key="4">
    <source>
        <dbReference type="ARBA" id="ARBA00022554"/>
    </source>
</evidence>
<dbReference type="InterPro" id="IPR003593">
    <property type="entry name" value="AAA+_ATPase"/>
</dbReference>
<dbReference type="Proteomes" id="UP001374579">
    <property type="component" value="Unassembled WGS sequence"/>
</dbReference>
<feature type="transmembrane region" description="Helical" evidence="15">
    <location>
        <begin position="317"/>
        <end position="336"/>
    </location>
</feature>
<dbReference type="PANTHER" id="PTHR24223:SF443">
    <property type="entry name" value="MULTIDRUG-RESISTANCE LIKE PROTEIN 1, ISOFORM I"/>
    <property type="match status" value="1"/>
</dbReference>
<evidence type="ECO:0000313" key="19">
    <source>
        <dbReference type="Proteomes" id="UP001374579"/>
    </source>
</evidence>
<dbReference type="CDD" id="cd18595">
    <property type="entry name" value="ABC_6TM_MRP1_2_3_6_D1_like"/>
    <property type="match status" value="1"/>
</dbReference>
<keyword evidence="6" id="KW-0677">Repeat</keyword>
<keyword evidence="19" id="KW-1185">Reference proteome</keyword>
<feature type="region of interest" description="Disordered" evidence="14">
    <location>
        <begin position="156"/>
        <end position="259"/>
    </location>
</feature>
<dbReference type="FunFam" id="1.20.1560.10:FF:000001">
    <property type="entry name" value="ATP-binding cassette subfamily C member 1"/>
    <property type="match status" value="1"/>
</dbReference>
<dbReference type="GO" id="GO:0016887">
    <property type="term" value="F:ATP hydrolysis activity"/>
    <property type="evidence" value="ECO:0007669"/>
    <property type="project" value="InterPro"/>
</dbReference>
<feature type="compositionally biased region" description="Polar residues" evidence="14">
    <location>
        <begin position="163"/>
        <end position="179"/>
    </location>
</feature>
<evidence type="ECO:0000256" key="10">
    <source>
        <dbReference type="ARBA" id="ARBA00023136"/>
    </source>
</evidence>
<feature type="region of interest" description="Disordered" evidence="14">
    <location>
        <begin position="36"/>
        <end position="58"/>
    </location>
</feature>
<evidence type="ECO:0000256" key="2">
    <source>
        <dbReference type="ARBA" id="ARBA00009726"/>
    </source>
</evidence>
<feature type="region of interest" description="Disordered" evidence="14">
    <location>
        <begin position="87"/>
        <end position="124"/>
    </location>
</feature>
<evidence type="ECO:0000256" key="1">
    <source>
        <dbReference type="ARBA" id="ARBA00004128"/>
    </source>
</evidence>
<evidence type="ECO:0000256" key="3">
    <source>
        <dbReference type="ARBA" id="ARBA00022448"/>
    </source>
</evidence>
<feature type="compositionally biased region" description="Basic residues" evidence="14">
    <location>
        <begin position="49"/>
        <end position="58"/>
    </location>
</feature>
<keyword evidence="8" id="KW-0067">ATP-binding</keyword>
<evidence type="ECO:0000256" key="7">
    <source>
        <dbReference type="ARBA" id="ARBA00022741"/>
    </source>
</evidence>
<evidence type="ECO:0000256" key="9">
    <source>
        <dbReference type="ARBA" id="ARBA00022989"/>
    </source>
</evidence>
<dbReference type="EMBL" id="JBAMIC010000014">
    <property type="protein sequence ID" value="KAK7096198.1"/>
    <property type="molecule type" value="Genomic_DNA"/>
</dbReference>
<feature type="domain" description="ABC transporter" evidence="16">
    <location>
        <begin position="1286"/>
        <end position="1520"/>
    </location>
</feature>
<dbReference type="SUPFAM" id="SSF52540">
    <property type="entry name" value="P-loop containing nucleoside triphosphate hydrolases"/>
    <property type="match status" value="2"/>
</dbReference>
<dbReference type="InterPro" id="IPR027417">
    <property type="entry name" value="P-loop_NTPase"/>
</dbReference>
<feature type="compositionally biased region" description="Polar residues" evidence="14">
    <location>
        <begin position="112"/>
        <end position="124"/>
    </location>
</feature>
<dbReference type="GO" id="GO:0000323">
    <property type="term" value="C:lytic vacuole"/>
    <property type="evidence" value="ECO:0007669"/>
    <property type="project" value="UniProtKB-ARBA"/>
</dbReference>
<evidence type="ECO:0000256" key="11">
    <source>
        <dbReference type="ARBA" id="ARBA00024220"/>
    </source>
</evidence>
<dbReference type="PROSITE" id="PS50929">
    <property type="entry name" value="ABC_TM1F"/>
    <property type="match status" value="2"/>
</dbReference>
<dbReference type="GO" id="GO:0005774">
    <property type="term" value="C:vacuolar membrane"/>
    <property type="evidence" value="ECO:0007669"/>
    <property type="project" value="UniProtKB-SubCell"/>
</dbReference>
<dbReference type="FunFam" id="3.40.50.300:FF:000293">
    <property type="entry name" value="ATP binding cassette subfamily C member 1"/>
    <property type="match status" value="1"/>
</dbReference>
<evidence type="ECO:0000256" key="15">
    <source>
        <dbReference type="SAM" id="Phobius"/>
    </source>
</evidence>
<keyword evidence="3" id="KW-0813">Transport</keyword>
<feature type="transmembrane region" description="Helical" evidence="15">
    <location>
        <begin position="423"/>
        <end position="440"/>
    </location>
</feature>
<evidence type="ECO:0000256" key="5">
    <source>
        <dbReference type="ARBA" id="ARBA00022692"/>
    </source>
</evidence>
<evidence type="ECO:0000259" key="16">
    <source>
        <dbReference type="PROSITE" id="PS50893"/>
    </source>
</evidence>
<dbReference type="SMART" id="SM00382">
    <property type="entry name" value="AAA"/>
    <property type="match status" value="2"/>
</dbReference>
<name>A0AAN9G5J2_9CAEN</name>
<protein>
    <recommendedName>
        <fullName evidence="11">ABC-type glutathione-S-conjugate transporter</fullName>
        <ecNumber evidence="11">7.6.2.3</ecNumber>
    </recommendedName>
</protein>
<dbReference type="PANTHER" id="PTHR24223">
    <property type="entry name" value="ATP-BINDING CASSETTE SUB-FAMILY C"/>
    <property type="match status" value="1"/>
</dbReference>
<dbReference type="CDD" id="cd03250">
    <property type="entry name" value="ABCC_MRP_domain1"/>
    <property type="match status" value="1"/>
</dbReference>
<dbReference type="GO" id="GO:0005524">
    <property type="term" value="F:ATP binding"/>
    <property type="evidence" value="ECO:0007669"/>
    <property type="project" value="UniProtKB-KW"/>
</dbReference>
<dbReference type="InterPro" id="IPR017871">
    <property type="entry name" value="ABC_transporter-like_CS"/>
</dbReference>
<evidence type="ECO:0000313" key="18">
    <source>
        <dbReference type="EMBL" id="KAK7096198.1"/>
    </source>
</evidence>
<gene>
    <name evidence="18" type="ORF">V1264_005521</name>
</gene>
<dbReference type="Pfam" id="PF00664">
    <property type="entry name" value="ABC_membrane"/>
    <property type="match status" value="2"/>
</dbReference>
<dbReference type="EC" id="7.6.2.3" evidence="11"/>
<keyword evidence="5 15" id="KW-0812">Transmembrane</keyword>
<dbReference type="InterPro" id="IPR036640">
    <property type="entry name" value="ABC1_TM_sf"/>
</dbReference>
<keyword evidence="10 15" id="KW-0472">Membrane</keyword>
<evidence type="ECO:0000256" key="8">
    <source>
        <dbReference type="ARBA" id="ARBA00022840"/>
    </source>
</evidence>
<feature type="coiled-coil region" evidence="13">
    <location>
        <begin position="906"/>
        <end position="940"/>
    </location>
</feature>
<dbReference type="SUPFAM" id="SSF90123">
    <property type="entry name" value="ABC transporter transmembrane region"/>
    <property type="match status" value="2"/>
</dbReference>
<dbReference type="InterPro" id="IPR050173">
    <property type="entry name" value="ABC_transporter_C-like"/>
</dbReference>
<feature type="domain" description="ABC transporter" evidence="16">
    <location>
        <begin position="602"/>
        <end position="826"/>
    </location>
</feature>
<sequence>MREGYRSPLTEVTVHDLHPDQKASSDVLRFLQNWSRTHRQNRTKSTTSIKRRRRRRKHRTHIKMHTYTPLNTSDSNHDTHPLLDNNTLFSDDDSSDELSEETSMTIRKENDNSSLHKNGNALTNRTLLNAKTSSMKKTDKVDDGFTNRTLLNDETVPVKTDDSNGWTNRTVLGEETSSMKTDDKNNDRLTNRTLLNDKTVSAKTDDSNGRTNRTLLDDETVSAKTDDSNGWTNRTVLRDETSSMKSDDERDDGRKENKKERVKNAEVSLLKVLWKTFGVEAVAIQVWELCLLFLLLSNPLLVGLLIEFIEDSQAPPWRGYLYCALLFLSTVIRSVLDKQVYHLSGCLGLRVRTCVTSAVYRKALRLDVSSRQDSTAGEMVNLMSVDAQHLEEMTTSLYLLWSGPVELVVCLVLLYVILGPSLLAGLAIVFVMIPANILILRELRKCGTKFMELKDSRLKILNEVLNGIKILKMYAWEPSFLNKIEKVREGELRVLFRNAVWDVFLHFSWTVAPYIISLAIFITYIYTDPEHYLRPQTAFVTLAFLNLIRFAINTAPPLLSDMIKASVSIGRLNRFLNQSEVEEDNVCRNCNHMENEAQGHVLSIDNGTFSWNLDLGACLHDVSVHVTRGSLVAVVGPVGAGKSSLLAALLGEMFKMRGRVCVKGSIAYVPQQAWIQHDTVQGNILFGKTMQRSLYDRCLDACALRPDLDILPGADLTEIGEQGINLSGGQKQRVSLARAVYSNTDVYLLDDPLSAVDVHVGRHIFQQVVGHSGLLANKTRLLVTHGVQWLPSCDVIVMMSEGRVTEVGSYKDLLRQNGPFADYLRKCLTQTEPQEAQTDQGVEQIKHQMLQRLNSGSGDDTSVVSESTTATASITINDLATPIQEKFLDTALSSQNGTGRVCLEDAEQEEQERLRKEEIAKNIEEKKHMLVQEEDIEEQEVKWDVYKGFLKAVGWTYSFLIVAIFALYHVAYVTSDIFLSQWTDDTRLNNLTLLPPNSTERLSLNDYYLALYGGFGALQAVTMVTYAILHNYRLVAAARDMHHRMLRSVLHAPMTFFDTTPLGRIVSRFSGDIDTVDLDIRFSSSGTIESTCQMLSSLFVVVYTTPWFLVVVVPLFVVYFLVQRFYILTSRQLKRLASKTRSPVYSYFTETISGVSVIRAYNAQRRFADSFEDRVDNNNRFNFYSYCSNRWLGFRLDVLGGLVVLVTSLSAVSLRHTMSAGLVGLSITYALNVTDNLYFFVMSIGDLEKDLVSLERIANMTNIVQEAPWRMIADQPTSDWPEKGEVKVDDIDIRYREGLDLVLNGVSFSINAGEKVGIVGRTGAGKSTLTLALFRLLELSRGKIRIDDLDIGRIGLHDLRSKLAVLPQDPVVFADSVRSNLDPVCEFSDREVWSALHHAHLRPFFSSMAVGLDYQCGEGGDNLSSGQRQLLCLARTLLHRSCILVLDEATAAVDMATDDLIQQTLRSQFADCTVLTIAHRLHTVMDYDKILVLEKGRVVAFDTPQRLLQHSDNVFYHMAATAGLLHHHHHHHQQQQQQQYELTH</sequence>
<dbReference type="Pfam" id="PF00005">
    <property type="entry name" value="ABC_tran"/>
    <property type="match status" value="2"/>
</dbReference>
<keyword evidence="4" id="KW-0926">Vacuole</keyword>
<evidence type="ECO:0000256" key="6">
    <source>
        <dbReference type="ARBA" id="ARBA00022737"/>
    </source>
</evidence>
<evidence type="ECO:0000259" key="17">
    <source>
        <dbReference type="PROSITE" id="PS50929"/>
    </source>
</evidence>
<dbReference type="FunFam" id="3.40.50.300:FF:000074">
    <property type="entry name" value="Multidrug resistance-associated protein 5 isoform 1"/>
    <property type="match status" value="1"/>
</dbReference>
<feature type="transmembrane region" description="Helical" evidence="15">
    <location>
        <begin position="952"/>
        <end position="972"/>
    </location>
</feature>
<dbReference type="CDD" id="cd03244">
    <property type="entry name" value="ABCC_MRP_domain2"/>
    <property type="match status" value="1"/>
</dbReference>
<evidence type="ECO:0000256" key="12">
    <source>
        <dbReference type="ARBA" id="ARBA00047523"/>
    </source>
</evidence>
<feature type="transmembrane region" description="Helical" evidence="15">
    <location>
        <begin position="1098"/>
        <end position="1122"/>
    </location>
</feature>
<proteinExistence type="inferred from homology"/>